<evidence type="ECO:0008006" key="4">
    <source>
        <dbReference type="Google" id="ProtNLM"/>
    </source>
</evidence>
<gene>
    <name evidence="2" type="ORF">ATO7_01635</name>
</gene>
<evidence type="ECO:0000313" key="3">
    <source>
        <dbReference type="Proteomes" id="UP000192342"/>
    </source>
</evidence>
<keyword evidence="3" id="KW-1185">Reference proteome</keyword>
<comment type="caution">
    <text evidence="2">The sequence shown here is derived from an EMBL/GenBank/DDBJ whole genome shotgun (WGS) entry which is preliminary data.</text>
</comment>
<proteinExistence type="predicted"/>
<accession>A0A1Y1SFV5</accession>
<organism evidence="2 3">
    <name type="scientific">Oceanococcus atlanticus</name>
    <dbReference type="NCBI Taxonomy" id="1317117"/>
    <lineage>
        <taxon>Bacteria</taxon>
        <taxon>Pseudomonadati</taxon>
        <taxon>Pseudomonadota</taxon>
        <taxon>Gammaproteobacteria</taxon>
        <taxon>Chromatiales</taxon>
        <taxon>Oceanococcaceae</taxon>
        <taxon>Oceanococcus</taxon>
    </lineage>
</organism>
<protein>
    <recommendedName>
        <fullName evidence="4">Neutral/alkaline non-lysosomal ceramidase N-terminal domain-containing protein</fullName>
    </recommendedName>
</protein>
<evidence type="ECO:0000313" key="2">
    <source>
        <dbReference type="EMBL" id="ORE88536.1"/>
    </source>
</evidence>
<feature type="region of interest" description="Disordered" evidence="1">
    <location>
        <begin position="195"/>
        <end position="217"/>
    </location>
</feature>
<dbReference type="Proteomes" id="UP000192342">
    <property type="component" value="Unassembled WGS sequence"/>
</dbReference>
<reference evidence="2 3" key="1">
    <citation type="submission" date="2013-04" db="EMBL/GenBank/DDBJ databases">
        <title>Oceanococcus atlanticus 22II-S10r2 Genome Sequencing.</title>
        <authorList>
            <person name="Lai Q."/>
            <person name="Li G."/>
            <person name="Shao Z."/>
        </authorList>
    </citation>
    <scope>NUCLEOTIDE SEQUENCE [LARGE SCALE GENOMIC DNA]</scope>
    <source>
        <strain evidence="2 3">22II-S10r2</strain>
    </source>
</reference>
<dbReference type="AlphaFoldDB" id="A0A1Y1SFV5"/>
<dbReference type="EMBL" id="AQQV01000001">
    <property type="protein sequence ID" value="ORE88536.1"/>
    <property type="molecule type" value="Genomic_DNA"/>
</dbReference>
<sequence length="550" mass="58626">MRGLLVLVVACVAACNGGRGPAQTLGERSEPASVQWWVGTGSANHDPQSPVCVGGGASFCGRMVDPEVPGAVADELLARAMVVSDTQDRHFMLISTTNIGYFLAYKAGEGAGHGIYDMRLRIAEATGMDSRHIVVVSDHSHNGPDTVGIWGGVSPDYKAITADAVVAAGIQAWQSRQPAVLRVAAINSNDSPLDGVPRLESSYNSAPGLDPDQGNPSNQFRMLVADHADSGERLLTLVNYAPHATVINGVATDKLSGDWAAWAPQEAQALFGGFGLAAVGSVGATDWNKSGGDAAEREAEARARLRLLMSAAQDQLQAVRGQGIQLESVFIRELITQPVLLLNYKPRLPSNQDGSALQHYDIRIDRALTPPFLQGALFGTYVTAVRIGELFFSTFPGEPFGELEAALRERVRDPQAHFLLGAANDFFGYMTFRDETYWQTFSTGATWLLGCPEQDLVYDPLGLDYDGACTDHWSLMVSPTIGQHIVCTLHSAALELGFDVAEADARCAALTALDGLAPPAESTASSANPAITQEQCEARGAPQSWCKTLD</sequence>
<dbReference type="STRING" id="1317117.ATO7_01635"/>
<name>A0A1Y1SFV5_9GAMM</name>
<evidence type="ECO:0000256" key="1">
    <source>
        <dbReference type="SAM" id="MobiDB-lite"/>
    </source>
</evidence>